<dbReference type="AlphaFoldDB" id="A0A5N6K2Y4"/>
<dbReference type="InterPro" id="IPR038883">
    <property type="entry name" value="AN11006-like"/>
</dbReference>
<dbReference type="PANTHER" id="PTHR42085:SF2">
    <property type="entry name" value="F-BOX DOMAIN-CONTAINING PROTEIN"/>
    <property type="match status" value="1"/>
</dbReference>
<name>A0A5N6K2Y4_MONLA</name>
<dbReference type="EMBL" id="VIGI01000008">
    <property type="protein sequence ID" value="KAB8296723.1"/>
    <property type="molecule type" value="Genomic_DNA"/>
</dbReference>
<accession>A0A5N6K2Y4</accession>
<dbReference type="PANTHER" id="PTHR42085">
    <property type="entry name" value="F-BOX DOMAIN-CONTAINING PROTEIN"/>
    <property type="match status" value="1"/>
</dbReference>
<organism evidence="2 3">
    <name type="scientific">Monilinia laxa</name>
    <name type="common">Brown rot fungus</name>
    <name type="synonym">Sclerotinia laxa</name>
    <dbReference type="NCBI Taxonomy" id="61186"/>
    <lineage>
        <taxon>Eukaryota</taxon>
        <taxon>Fungi</taxon>
        <taxon>Dikarya</taxon>
        <taxon>Ascomycota</taxon>
        <taxon>Pezizomycotina</taxon>
        <taxon>Leotiomycetes</taxon>
        <taxon>Helotiales</taxon>
        <taxon>Sclerotiniaceae</taxon>
        <taxon>Monilinia</taxon>
    </lineage>
</organism>
<evidence type="ECO:0000313" key="3">
    <source>
        <dbReference type="Proteomes" id="UP000326757"/>
    </source>
</evidence>
<gene>
    <name evidence="2" type="ORF">EYC80_002143</name>
</gene>
<evidence type="ECO:0000313" key="2">
    <source>
        <dbReference type="EMBL" id="KAB8296723.1"/>
    </source>
</evidence>
<keyword evidence="3" id="KW-1185">Reference proteome</keyword>
<comment type="caution">
    <text evidence="2">The sequence shown here is derived from an EMBL/GenBank/DDBJ whole genome shotgun (WGS) entry which is preliminary data.</text>
</comment>
<protein>
    <submittedName>
        <fullName evidence="2">Uncharacterized protein</fullName>
    </submittedName>
</protein>
<feature type="region of interest" description="Disordered" evidence="1">
    <location>
        <begin position="14"/>
        <end position="34"/>
    </location>
</feature>
<evidence type="ECO:0000256" key="1">
    <source>
        <dbReference type="SAM" id="MobiDB-lite"/>
    </source>
</evidence>
<dbReference type="OrthoDB" id="62952at2759"/>
<dbReference type="Proteomes" id="UP000326757">
    <property type="component" value="Unassembled WGS sequence"/>
</dbReference>
<proteinExistence type="predicted"/>
<sequence length="637" mass="73307">MEKQLKGNVISHIKSSSGSPIITPPQEANSWQQTDVSPKLKDILNQESRSNKLYSQPVGESLIASSAGNSTTNDYVDTTLTEMVQQQPGTISPFFEKFPLELRNEIYKYLLIDPILGTSQSVGFYKSFENARCPWSPSQTVQRPQYDISPQILRVCHAMYKEGSEILYGLNTFYLACCTYNLEDMYVGSRHFDSVMEMSPLTRYHKRSVPNSLYLYQLAAIAKVRQWKVVFSSFDKTRPDTDYGGLRIWGIGSFCQAISRAQQITLEIILAPIGLENPFYPSQISQDTYTDIESLLAPLRMVRAAKSVKFRDAMCADVPGVYPYNEKWGHGHRSIMPCPNLEESLKSLMMSNSPAERLGDMYERLVNYAEAFEMVEKFKVDMRYGTDSFIHQALERQGEDAYNRFDCPINSNVKTTQFGYNSIHPVEEALQCAKKAWIEQYDAAIFKRERAKIVKFLETQYRRINLAAMDVAEFVKSEKRMERFLSAPPIYSWKSFNHRIMRTSAEAVLLLEPYARALEREPSLNGRINQRFFAHQNSPFYSTLPRNVFIKQANDSFDAKQYRQCADAFKKAVDDMDTQYLQIRSARRVLFEADITPDTSCNIDLELSRVDEMVDWSVQEPEMCPGRQRMRRTIQSS</sequence>
<reference evidence="2 3" key="1">
    <citation type="submission" date="2019-06" db="EMBL/GenBank/DDBJ databases">
        <title>Genome Sequence of the Brown Rot Fungal Pathogen Monilinia laxa.</title>
        <authorList>
            <person name="De Miccolis Angelini R.M."/>
            <person name="Landi L."/>
            <person name="Abate D."/>
            <person name="Pollastro S."/>
            <person name="Romanazzi G."/>
            <person name="Faretra F."/>
        </authorList>
    </citation>
    <scope>NUCLEOTIDE SEQUENCE [LARGE SCALE GENOMIC DNA]</scope>
    <source>
        <strain evidence="2 3">Mlax316</strain>
    </source>
</reference>